<evidence type="ECO:0000313" key="3">
    <source>
        <dbReference type="Proteomes" id="UP001162131"/>
    </source>
</evidence>
<gene>
    <name evidence="2" type="ORF">BSTOLATCC_MIC189</name>
</gene>
<keyword evidence="1" id="KW-0812">Transmembrane</keyword>
<evidence type="ECO:0000256" key="1">
    <source>
        <dbReference type="SAM" id="Phobius"/>
    </source>
</evidence>
<keyword evidence="3" id="KW-1185">Reference proteome</keyword>
<feature type="transmembrane region" description="Helical" evidence="1">
    <location>
        <begin position="195"/>
        <end position="214"/>
    </location>
</feature>
<dbReference type="Proteomes" id="UP001162131">
    <property type="component" value="Unassembled WGS sequence"/>
</dbReference>
<accession>A0AAU9I7N5</accession>
<feature type="transmembrane region" description="Helical" evidence="1">
    <location>
        <begin position="226"/>
        <end position="243"/>
    </location>
</feature>
<feature type="transmembrane region" description="Helical" evidence="1">
    <location>
        <begin position="164"/>
        <end position="183"/>
    </location>
</feature>
<comment type="caution">
    <text evidence="2">The sequence shown here is derived from an EMBL/GenBank/DDBJ whole genome shotgun (WGS) entry which is preliminary data.</text>
</comment>
<dbReference type="EMBL" id="CAJZBQ010000001">
    <property type="protein sequence ID" value="CAG9309975.1"/>
    <property type="molecule type" value="Genomic_DNA"/>
</dbReference>
<protein>
    <submittedName>
        <fullName evidence="2">Uncharacterized protein</fullName>
    </submittedName>
</protein>
<organism evidence="2 3">
    <name type="scientific">Blepharisma stoltei</name>
    <dbReference type="NCBI Taxonomy" id="1481888"/>
    <lineage>
        <taxon>Eukaryota</taxon>
        <taxon>Sar</taxon>
        <taxon>Alveolata</taxon>
        <taxon>Ciliophora</taxon>
        <taxon>Postciliodesmatophora</taxon>
        <taxon>Heterotrichea</taxon>
        <taxon>Heterotrichida</taxon>
        <taxon>Blepharismidae</taxon>
        <taxon>Blepharisma</taxon>
    </lineage>
</organism>
<evidence type="ECO:0000313" key="2">
    <source>
        <dbReference type="EMBL" id="CAG9309975.1"/>
    </source>
</evidence>
<feature type="transmembrane region" description="Helical" evidence="1">
    <location>
        <begin position="6"/>
        <end position="24"/>
    </location>
</feature>
<sequence length="268" mass="31302">MTICGYLFLGSSIIYYLFLISLIIKRKKEQKLKSLKKEKQIEVTLSSEATARGEETIPTFVDEGSADNSPQRKPKYKGKKTLTIEIPADDEETTPEVRILPTLWSVFSRFFSEQCFPLSIFQKEKETFIKSSRLAVWYMTFSIECLILFIFADQELFKVNSRYFLYPFLSCLICLPVSILWTLGFRSSQSKSTKILMNIFHFLGFVVVVLIEYYSFTIDIDDEGLPYFWIILIFLELFVIEPLRTSLKYVGLGFSRYKKNCEEFCLTL</sequence>
<keyword evidence="1" id="KW-1133">Transmembrane helix</keyword>
<dbReference type="AlphaFoldDB" id="A0AAU9I7N5"/>
<name>A0AAU9I7N5_9CILI</name>
<proteinExistence type="predicted"/>
<feature type="transmembrane region" description="Helical" evidence="1">
    <location>
        <begin position="134"/>
        <end position="152"/>
    </location>
</feature>
<reference evidence="2" key="1">
    <citation type="submission" date="2021-09" db="EMBL/GenBank/DDBJ databases">
        <authorList>
            <consortium name="AG Swart"/>
            <person name="Singh M."/>
            <person name="Singh A."/>
            <person name="Seah K."/>
            <person name="Emmerich C."/>
        </authorList>
    </citation>
    <scope>NUCLEOTIDE SEQUENCE</scope>
    <source>
        <strain evidence="2">ATCC30299</strain>
    </source>
</reference>
<keyword evidence="1" id="KW-0472">Membrane</keyword>